<name>A0A7N2N4N8_QUELO</name>
<dbReference type="PROSITE" id="PS50020">
    <property type="entry name" value="WW_DOMAIN_2"/>
    <property type="match status" value="1"/>
</dbReference>
<dbReference type="SUPFAM" id="SSF51045">
    <property type="entry name" value="WW domain"/>
    <property type="match status" value="1"/>
</dbReference>
<dbReference type="PANTHER" id="PTHR11864">
    <property type="entry name" value="PRE-MRNA-PROCESSING PROTEIN PRP40"/>
    <property type="match status" value="1"/>
</dbReference>
<feature type="compositionally biased region" description="Polar residues" evidence="1">
    <location>
        <begin position="75"/>
        <end position="97"/>
    </location>
</feature>
<dbReference type="PROSITE" id="PS01159">
    <property type="entry name" value="WW_DOMAIN_1"/>
    <property type="match status" value="1"/>
</dbReference>
<dbReference type="SMART" id="SM00456">
    <property type="entry name" value="WW"/>
    <property type="match status" value="1"/>
</dbReference>
<reference evidence="3" key="2">
    <citation type="submission" date="2021-01" db="UniProtKB">
        <authorList>
            <consortium name="EnsemblPlants"/>
        </authorList>
    </citation>
    <scope>IDENTIFICATION</scope>
</reference>
<keyword evidence="4" id="KW-1185">Reference proteome</keyword>
<dbReference type="GO" id="GO:0071004">
    <property type="term" value="C:U2-type prespliceosome"/>
    <property type="evidence" value="ECO:0007669"/>
    <property type="project" value="TreeGrafter"/>
</dbReference>
<dbReference type="Proteomes" id="UP000594261">
    <property type="component" value="Chromosome 12"/>
</dbReference>
<sequence>MDAHCSPVCGAVALCYLIDFDKMLLLVDARALYLLMFLAKTSKPFEGACLCGEMANNSQSSGSQPLRPPSVGSLGPQSFGSSLSMQFRPVPTQQGQPFVPPASQQFRPMGQGFPSNVAMPTGPSQPLQFSQPIQQLPSRPTLPGHAMPSSQGIQLPYGQTNRPLASMPLQSQQSAPALVNHMPGSGIPISSSYTFAPSSFGQHQNNISASSQFQPMSQMPAPVVPVAGQPWMSSGSQSAAFATPVQQTGQQPPVIPSTDSAVNVPSLNQQSASDWQEHSSADGRRYYYNKRTKQSSWEKPPELMTPIEMSWQVWRNLTTALYAHYEGGVSLSQGRQQFVIYILFIM</sequence>
<dbReference type="EnsemblPlants" id="QL12p038612:mrna">
    <property type="protein sequence ID" value="QL12p038612:mrna"/>
    <property type="gene ID" value="QL12p038612"/>
</dbReference>
<evidence type="ECO:0000313" key="4">
    <source>
        <dbReference type="Proteomes" id="UP000594261"/>
    </source>
</evidence>
<accession>A0A7N2N4N8</accession>
<dbReference type="InterPro" id="IPR036020">
    <property type="entry name" value="WW_dom_sf"/>
</dbReference>
<dbReference type="GO" id="GO:0005685">
    <property type="term" value="C:U1 snRNP"/>
    <property type="evidence" value="ECO:0007669"/>
    <property type="project" value="TreeGrafter"/>
</dbReference>
<evidence type="ECO:0000313" key="3">
    <source>
        <dbReference type="EnsemblPlants" id="QL12p038612:mrna"/>
    </source>
</evidence>
<dbReference type="CDD" id="cd00201">
    <property type="entry name" value="WW"/>
    <property type="match status" value="1"/>
</dbReference>
<reference evidence="3 4" key="1">
    <citation type="journal article" date="2016" name="G3 (Bethesda)">
        <title>First Draft Assembly and Annotation of the Genome of a California Endemic Oak Quercus lobata Nee (Fagaceae).</title>
        <authorList>
            <person name="Sork V.L."/>
            <person name="Fitz-Gibbon S.T."/>
            <person name="Puiu D."/>
            <person name="Crepeau M."/>
            <person name="Gugger P.F."/>
            <person name="Sherman R."/>
            <person name="Stevens K."/>
            <person name="Langley C.H."/>
            <person name="Pellegrini M."/>
            <person name="Salzberg S.L."/>
        </authorList>
    </citation>
    <scope>NUCLEOTIDE SEQUENCE [LARGE SCALE GENOMIC DNA]</scope>
    <source>
        <strain evidence="3 4">cv. SW786</strain>
    </source>
</reference>
<organism evidence="3 4">
    <name type="scientific">Quercus lobata</name>
    <name type="common">Valley oak</name>
    <dbReference type="NCBI Taxonomy" id="97700"/>
    <lineage>
        <taxon>Eukaryota</taxon>
        <taxon>Viridiplantae</taxon>
        <taxon>Streptophyta</taxon>
        <taxon>Embryophyta</taxon>
        <taxon>Tracheophyta</taxon>
        <taxon>Spermatophyta</taxon>
        <taxon>Magnoliopsida</taxon>
        <taxon>eudicotyledons</taxon>
        <taxon>Gunneridae</taxon>
        <taxon>Pentapetalae</taxon>
        <taxon>rosids</taxon>
        <taxon>fabids</taxon>
        <taxon>Fagales</taxon>
        <taxon>Fagaceae</taxon>
        <taxon>Quercus</taxon>
    </lineage>
</organism>
<dbReference type="Gene3D" id="2.20.70.10">
    <property type="match status" value="1"/>
</dbReference>
<dbReference type="GO" id="GO:0003723">
    <property type="term" value="F:RNA binding"/>
    <property type="evidence" value="ECO:0007669"/>
    <property type="project" value="TreeGrafter"/>
</dbReference>
<dbReference type="InterPro" id="IPR039726">
    <property type="entry name" value="Prp40-like"/>
</dbReference>
<dbReference type="Gramene" id="QL12p038612:mrna">
    <property type="protein sequence ID" value="QL12p038612:mrna"/>
    <property type="gene ID" value="QL12p038612"/>
</dbReference>
<dbReference type="InterPro" id="IPR001202">
    <property type="entry name" value="WW_dom"/>
</dbReference>
<feature type="compositionally biased region" description="Low complexity" evidence="1">
    <location>
        <begin position="243"/>
        <end position="252"/>
    </location>
</feature>
<dbReference type="EMBL" id="LRBV02000012">
    <property type="status" value="NOT_ANNOTATED_CDS"/>
    <property type="molecule type" value="Genomic_DNA"/>
</dbReference>
<protein>
    <recommendedName>
        <fullName evidence="2">WW domain-containing protein</fullName>
    </recommendedName>
</protein>
<dbReference type="GO" id="GO:0045292">
    <property type="term" value="P:mRNA cis splicing, via spliceosome"/>
    <property type="evidence" value="ECO:0007669"/>
    <property type="project" value="InterPro"/>
</dbReference>
<dbReference type="InParanoid" id="A0A7N2N4N8"/>
<dbReference type="Pfam" id="PF00397">
    <property type="entry name" value="WW"/>
    <property type="match status" value="1"/>
</dbReference>
<proteinExistence type="predicted"/>
<dbReference type="OMA" id="PIEMSWQ"/>
<evidence type="ECO:0000259" key="2">
    <source>
        <dbReference type="PROSITE" id="PS50020"/>
    </source>
</evidence>
<feature type="domain" description="WW" evidence="2">
    <location>
        <begin position="269"/>
        <end position="302"/>
    </location>
</feature>
<dbReference type="AlphaFoldDB" id="A0A7N2N4N8"/>
<feature type="region of interest" description="Disordered" evidence="1">
    <location>
        <begin position="235"/>
        <end position="262"/>
    </location>
</feature>
<evidence type="ECO:0000256" key="1">
    <source>
        <dbReference type="SAM" id="MobiDB-lite"/>
    </source>
</evidence>
<dbReference type="PANTHER" id="PTHR11864:SF0">
    <property type="entry name" value="PRP40 PRE-MRNA PROCESSING FACTOR 40 HOMOLOG A (YEAST)"/>
    <property type="match status" value="1"/>
</dbReference>
<feature type="region of interest" description="Disordered" evidence="1">
    <location>
        <begin position="58"/>
        <end position="97"/>
    </location>
</feature>